<feature type="compositionally biased region" description="Polar residues" evidence="1">
    <location>
        <begin position="149"/>
        <end position="170"/>
    </location>
</feature>
<evidence type="ECO:0000313" key="3">
    <source>
        <dbReference type="Proteomes" id="UP000433876"/>
    </source>
</evidence>
<sequence length="449" mass="50968">MKITPRKSGTPYYAPYQTRARNIQPSAMATPSPTITDADGDVDMFLLQAQLGITSPSFTEFYYTPGDDSSTKPELCGGYVASRNPTTPRRMPKDLIYPTIEVAISPSTKGSETDEADFDEDDDSEIDYDDDSADDEDVDDNRGYHNGRTPATSKLLTRGSSRNPAYSSNSNWDQYEEVSRHLVDYAKVIKNVSGYEEWNEEQRHLHKLIFLRGLHPVMPASWRWSFKMWGIAEGNLTQVFAPDDSRKEVIIKAYGNELAACKALEAVFLCTQHILDFERLGQRELMGPYTAKVISRYWKWALKDAGLDKCKFSPLLLVLEYEYDRRKDFAQELSASVRKRVEEAAQRWCEVLMNEDTGGYVAEPPTIFIFTVVQHTLVLSTYDAASPEQGVVQIEEVKFNARGLWLWNSLTVAIAVHMARDTLVRARKYGFIRESGRKRGKKAEKDPDA</sequence>
<dbReference type="VEuPathDB" id="FungiDB:SMAC_04790"/>
<organism evidence="2 3">
    <name type="scientific">Sordaria macrospora</name>
    <dbReference type="NCBI Taxonomy" id="5147"/>
    <lineage>
        <taxon>Eukaryota</taxon>
        <taxon>Fungi</taxon>
        <taxon>Dikarya</taxon>
        <taxon>Ascomycota</taxon>
        <taxon>Pezizomycotina</taxon>
        <taxon>Sordariomycetes</taxon>
        <taxon>Sordariomycetidae</taxon>
        <taxon>Sordariales</taxon>
        <taxon>Sordariaceae</taxon>
        <taxon>Sordaria</taxon>
    </lineage>
</organism>
<gene>
    <name evidence="2" type="ORF">SMACR_04790</name>
</gene>
<name>A0A8S9A3M7_SORMA</name>
<evidence type="ECO:0000313" key="2">
    <source>
        <dbReference type="EMBL" id="KAA8636693.1"/>
    </source>
</evidence>
<accession>A0A8S9A3M7</accession>
<dbReference type="Proteomes" id="UP000433876">
    <property type="component" value="Unassembled WGS sequence"/>
</dbReference>
<proteinExistence type="predicted"/>
<dbReference type="AlphaFoldDB" id="A0A8S9A3M7"/>
<evidence type="ECO:0000256" key="1">
    <source>
        <dbReference type="SAM" id="MobiDB-lite"/>
    </source>
</evidence>
<dbReference type="EMBL" id="NMPR01000002">
    <property type="protein sequence ID" value="KAA8636693.1"/>
    <property type="molecule type" value="Genomic_DNA"/>
</dbReference>
<comment type="caution">
    <text evidence="2">The sequence shown here is derived from an EMBL/GenBank/DDBJ whole genome shotgun (WGS) entry which is preliminary data.</text>
</comment>
<reference evidence="2 3" key="1">
    <citation type="submission" date="2017-07" db="EMBL/GenBank/DDBJ databases">
        <title>Genome sequence of the Sordaria macrospora wild type strain R19027.</title>
        <authorList>
            <person name="Nowrousian M."/>
            <person name="Teichert I."/>
            <person name="Kueck U."/>
        </authorList>
    </citation>
    <scope>NUCLEOTIDE SEQUENCE [LARGE SCALE GENOMIC DNA]</scope>
    <source>
        <strain evidence="2 3">R19027</strain>
        <tissue evidence="2">Mycelium</tissue>
    </source>
</reference>
<feature type="compositionally biased region" description="Acidic residues" evidence="1">
    <location>
        <begin position="113"/>
        <end position="139"/>
    </location>
</feature>
<protein>
    <submittedName>
        <fullName evidence="2">Uncharacterized protein</fullName>
    </submittedName>
</protein>
<feature type="region of interest" description="Disordered" evidence="1">
    <location>
        <begin position="103"/>
        <end position="170"/>
    </location>
</feature>
<dbReference type="OMA" id="LGQRELM"/>